<evidence type="ECO:0000256" key="9">
    <source>
        <dbReference type="ARBA" id="ARBA00022989"/>
    </source>
</evidence>
<evidence type="ECO:0000256" key="1">
    <source>
        <dbReference type="ARBA" id="ARBA00002313"/>
    </source>
</evidence>
<comment type="similarity">
    <text evidence="3 13">Belongs to the ABC-3 integral membrane protein family.</text>
</comment>
<comment type="function">
    <text evidence="1">Involved in the high-affinity zinc uptake transport system.</text>
</comment>
<comment type="caution">
    <text evidence="15">The sequence shown here is derived from an EMBL/GenBank/DDBJ whole genome shotgun (WGS) entry which is preliminary data.</text>
</comment>
<evidence type="ECO:0000256" key="12">
    <source>
        <dbReference type="ARBA" id="ARBA00040080"/>
    </source>
</evidence>
<feature type="transmembrane region" description="Helical" evidence="14">
    <location>
        <begin position="61"/>
        <end position="81"/>
    </location>
</feature>
<reference evidence="15 16" key="1">
    <citation type="submission" date="2024-04" db="EMBL/GenBank/DDBJ databases">
        <title>Draft genome sequence of Thalassolituus maritimus NBRC 116585.</title>
        <authorList>
            <person name="Miyakawa T."/>
            <person name="Kusuya Y."/>
            <person name="Miura T."/>
        </authorList>
    </citation>
    <scope>NUCLEOTIDE SEQUENCE [LARGE SCALE GENOMIC DNA]</scope>
    <source>
        <strain evidence="15 16">5NW40-0001</strain>
    </source>
</reference>
<feature type="transmembrane region" description="Helical" evidence="14">
    <location>
        <begin position="243"/>
        <end position="261"/>
    </location>
</feature>
<feature type="transmembrane region" description="Helical" evidence="14">
    <location>
        <begin position="12"/>
        <end position="32"/>
    </location>
</feature>
<proteinExistence type="inferred from homology"/>
<dbReference type="InterPro" id="IPR001626">
    <property type="entry name" value="ABC_TroCD"/>
</dbReference>
<dbReference type="InterPro" id="IPR037294">
    <property type="entry name" value="ABC_BtuC-like"/>
</dbReference>
<dbReference type="SUPFAM" id="SSF81345">
    <property type="entry name" value="ABC transporter involved in vitamin B12 uptake, BtuC"/>
    <property type="match status" value="1"/>
</dbReference>
<dbReference type="PANTHER" id="PTHR30477">
    <property type="entry name" value="ABC-TRANSPORTER METAL-BINDING PROTEIN"/>
    <property type="match status" value="1"/>
</dbReference>
<evidence type="ECO:0000256" key="4">
    <source>
        <dbReference type="ARBA" id="ARBA00022448"/>
    </source>
</evidence>
<feature type="transmembrane region" description="Helical" evidence="14">
    <location>
        <begin position="169"/>
        <end position="187"/>
    </location>
</feature>
<keyword evidence="9 14" id="KW-1133">Transmembrane helix</keyword>
<feature type="transmembrane region" description="Helical" evidence="14">
    <location>
        <begin position="217"/>
        <end position="237"/>
    </location>
</feature>
<keyword evidence="5" id="KW-1003">Cell membrane</keyword>
<evidence type="ECO:0000313" key="16">
    <source>
        <dbReference type="Proteomes" id="UP001481413"/>
    </source>
</evidence>
<evidence type="ECO:0000256" key="7">
    <source>
        <dbReference type="ARBA" id="ARBA00022833"/>
    </source>
</evidence>
<keyword evidence="16" id="KW-1185">Reference proteome</keyword>
<keyword evidence="11 14" id="KW-0472">Membrane</keyword>
<evidence type="ECO:0000256" key="11">
    <source>
        <dbReference type="ARBA" id="ARBA00023136"/>
    </source>
</evidence>
<feature type="transmembrane region" description="Helical" evidence="14">
    <location>
        <begin position="131"/>
        <end position="157"/>
    </location>
</feature>
<dbReference type="Proteomes" id="UP001481413">
    <property type="component" value="Unassembled WGS sequence"/>
</dbReference>
<evidence type="ECO:0000256" key="10">
    <source>
        <dbReference type="ARBA" id="ARBA00023065"/>
    </source>
</evidence>
<evidence type="ECO:0000256" key="14">
    <source>
        <dbReference type="SAM" id="Phobius"/>
    </source>
</evidence>
<gene>
    <name evidence="15" type="primary">znuB</name>
    <name evidence="15" type="ORF">NBRC116585_28730</name>
</gene>
<evidence type="ECO:0000256" key="3">
    <source>
        <dbReference type="ARBA" id="ARBA00008034"/>
    </source>
</evidence>
<dbReference type="Pfam" id="PF00950">
    <property type="entry name" value="ABC-3"/>
    <property type="match status" value="1"/>
</dbReference>
<evidence type="ECO:0000256" key="8">
    <source>
        <dbReference type="ARBA" id="ARBA00022906"/>
    </source>
</evidence>
<evidence type="ECO:0000313" key="15">
    <source>
        <dbReference type="EMBL" id="GAA6146754.1"/>
    </source>
</evidence>
<feature type="transmembrane region" description="Helical" evidence="14">
    <location>
        <begin position="193"/>
        <end position="210"/>
    </location>
</feature>
<feature type="transmembrane region" description="Helical" evidence="14">
    <location>
        <begin position="88"/>
        <end position="111"/>
    </location>
</feature>
<dbReference type="CDD" id="cd06550">
    <property type="entry name" value="TM_ABC_iron-siderophores_like"/>
    <property type="match status" value="1"/>
</dbReference>
<protein>
    <recommendedName>
        <fullName evidence="12">High-affinity zinc uptake system membrane protein ZnuB</fullName>
    </recommendedName>
</protein>
<sequence>MIDGFDTWWLMPLAAGLLLAVSAGPLGSFVVWRRMAFFGDTLAHGALLGVTFGVLTDLNPTLALVLGSVALALVLLPLQLASRLSADTLLGIVSHGTLAIGLVALSLTDGVRVDLMGYLFGDLLAINEDHVLWLIASTVLTLTVLIVFWDSILAVTVSPELAKIEGRPVLLLDLVLIMLLALTVALAMKVVGILLISALLIMPPAAAHALSRGPRRMAAIASVIGIVSVAVGMWSSFHWDTPAGPSIVVTAMLLFVASLLVPRRN</sequence>
<keyword evidence="4 13" id="KW-0813">Transport</keyword>
<evidence type="ECO:0000256" key="13">
    <source>
        <dbReference type="RuleBase" id="RU003943"/>
    </source>
</evidence>
<dbReference type="PANTHER" id="PTHR30477:SF23">
    <property type="entry name" value="HIGH-AFFINITY ZINC UPTAKE SYSTEM MEMBRANE PROTEIN ZNUB"/>
    <property type="match status" value="1"/>
</dbReference>
<name>A0ABQ0A2Y1_9GAMM</name>
<dbReference type="Gene3D" id="1.10.3470.10">
    <property type="entry name" value="ABC transporter involved in vitamin B12 uptake, BtuC"/>
    <property type="match status" value="1"/>
</dbReference>
<keyword evidence="7" id="KW-0862">Zinc</keyword>
<keyword evidence="8" id="KW-0864">Zinc transport</keyword>
<evidence type="ECO:0000256" key="2">
    <source>
        <dbReference type="ARBA" id="ARBA00004651"/>
    </source>
</evidence>
<comment type="subcellular location">
    <subcellularLocation>
        <location evidence="2 13">Cell membrane</location>
        <topology evidence="2 13">Multi-pass membrane protein</topology>
    </subcellularLocation>
</comment>
<keyword evidence="10" id="KW-0406">Ion transport</keyword>
<keyword evidence="6 13" id="KW-0812">Transmembrane</keyword>
<accession>A0ABQ0A2Y1</accession>
<organism evidence="15 16">
    <name type="scientific">Thalassolituus maritimus</name>
    <dbReference type="NCBI Taxonomy" id="484498"/>
    <lineage>
        <taxon>Bacteria</taxon>
        <taxon>Pseudomonadati</taxon>
        <taxon>Pseudomonadota</taxon>
        <taxon>Gammaproteobacteria</taxon>
        <taxon>Oceanospirillales</taxon>
        <taxon>Oceanospirillaceae</taxon>
        <taxon>Thalassolituus</taxon>
    </lineage>
</organism>
<evidence type="ECO:0000256" key="5">
    <source>
        <dbReference type="ARBA" id="ARBA00022475"/>
    </source>
</evidence>
<dbReference type="EMBL" id="BAABWH010000010">
    <property type="protein sequence ID" value="GAA6146754.1"/>
    <property type="molecule type" value="Genomic_DNA"/>
</dbReference>
<feature type="transmembrane region" description="Helical" evidence="14">
    <location>
        <begin position="37"/>
        <end position="55"/>
    </location>
</feature>
<evidence type="ECO:0000256" key="6">
    <source>
        <dbReference type="ARBA" id="ARBA00022692"/>
    </source>
</evidence>